<dbReference type="Proteomes" id="UP001242995">
    <property type="component" value="Unassembled WGS sequence"/>
</dbReference>
<dbReference type="EMBL" id="JAUSRG010000006">
    <property type="protein sequence ID" value="MDP9905573.1"/>
    <property type="molecule type" value="Genomic_DNA"/>
</dbReference>
<evidence type="ECO:0000313" key="2">
    <source>
        <dbReference type="EMBL" id="MDP9905573.1"/>
    </source>
</evidence>
<evidence type="ECO:0000313" key="4">
    <source>
        <dbReference type="Proteomes" id="UP001230951"/>
    </source>
</evidence>
<sequence length="642" mass="67505">MGHPEGRAQRRPRRRTVVFLASLVAFCLVVALVVIFRPYPSADGTVVSNSGADVTVAGARIVVPPGAAPAGSKVQASFEDRQPTGVDGTELKTLARGLKITLGDGLEPSKPLTVTMQVDKSRVISEQIEDTGKTVAMMIQSEGADHPDVVAAKWDPTAGTVTAQIPHLTTVWPFQLDLNALMKPISDSLRQIWNIESARPGCVDKPVTINGITYTAVSPAQAWLCVEQSNGSLVVTAAPNTPVPFLVSSTPTGAAGNRTDISAATVAALSLAPFLKPTQSGESLMMPGATAELTLKPPASNLLIHFKQHYVMVFVTVLFKTLERIESMVNTPIAVVHDVLDTVGKAECMQTMVQTALAPNAEEIAVGFVKSFFDCAATIAVAAFGTAAKSFAFHSFQVLLALLIDAPEAVAALVLVAANAIMQTFNIAPGMTFDAVVVASAPTVTIRPKPPVPGSEYSATLTGGATMTGPSGHLVHVSLTLPADWTAVPDPNPLNGHMKVVNGQGETRLNLGFRDDNMEGACGPTPYTLLQDDPVSIAGANPSPAGTHSGILSVTVAKGPYSAGQDYPVTLYVMLMAEAPDNPPKAGDMCLGDFFFKVGTMFGQMSQELGFNSETDAEAFLTNPNFQKLKDTMSSLNVALER</sequence>
<dbReference type="RefSeq" id="WP_306961692.1">
    <property type="nucleotide sequence ID" value="NZ_JAUSRG010000006.1"/>
</dbReference>
<evidence type="ECO:0000256" key="1">
    <source>
        <dbReference type="SAM" id="Phobius"/>
    </source>
</evidence>
<dbReference type="EMBL" id="JAUSTF010000001">
    <property type="protein sequence ID" value="MDQ0178687.1"/>
    <property type="molecule type" value="Genomic_DNA"/>
</dbReference>
<dbReference type="Proteomes" id="UP001230951">
    <property type="component" value="Unassembled WGS sequence"/>
</dbReference>
<protein>
    <submittedName>
        <fullName evidence="2">Uncharacterized protein</fullName>
    </submittedName>
</protein>
<keyword evidence="1" id="KW-1133">Transmembrane helix</keyword>
<reference evidence="2 4" key="1">
    <citation type="submission" date="2023-07" db="EMBL/GenBank/DDBJ databases">
        <title>Sorghum-associated microbial communities from plants grown in Nebraska, USA.</title>
        <authorList>
            <person name="Schachtman D."/>
        </authorList>
    </citation>
    <scope>NUCLEOTIDE SEQUENCE</scope>
    <source>
        <strain evidence="2">DS1006</strain>
        <strain evidence="3 4">DS1016</strain>
    </source>
</reference>
<comment type="caution">
    <text evidence="2">The sequence shown here is derived from an EMBL/GenBank/DDBJ whole genome shotgun (WGS) entry which is preliminary data.</text>
</comment>
<accession>A0AAW8DCQ9</accession>
<organism evidence="2 5">
    <name type="scientific">Arthrobacter bambusae</name>
    <dbReference type="NCBI Taxonomy" id="1338426"/>
    <lineage>
        <taxon>Bacteria</taxon>
        <taxon>Bacillati</taxon>
        <taxon>Actinomycetota</taxon>
        <taxon>Actinomycetes</taxon>
        <taxon>Micrococcales</taxon>
        <taxon>Micrococcaceae</taxon>
        <taxon>Arthrobacter</taxon>
    </lineage>
</organism>
<keyword evidence="4" id="KW-1185">Reference proteome</keyword>
<dbReference type="AlphaFoldDB" id="A0AAW8DCQ9"/>
<keyword evidence="1" id="KW-0472">Membrane</keyword>
<proteinExistence type="predicted"/>
<gene>
    <name evidence="2" type="ORF">J2S90_002544</name>
    <name evidence="3" type="ORF">J2S93_000094</name>
</gene>
<evidence type="ECO:0000313" key="3">
    <source>
        <dbReference type="EMBL" id="MDQ0178687.1"/>
    </source>
</evidence>
<feature type="transmembrane region" description="Helical" evidence="1">
    <location>
        <begin position="17"/>
        <end position="36"/>
    </location>
</feature>
<name>A0AAW8DCQ9_9MICC</name>
<evidence type="ECO:0000313" key="5">
    <source>
        <dbReference type="Proteomes" id="UP001242995"/>
    </source>
</evidence>
<keyword evidence="1" id="KW-0812">Transmembrane</keyword>